<accession>A0A4Y9ZHN7</accession>
<dbReference type="AlphaFoldDB" id="A0A4Y9ZHN7"/>
<organism evidence="2 3">
    <name type="scientific">Hericium alpestre</name>
    <dbReference type="NCBI Taxonomy" id="135208"/>
    <lineage>
        <taxon>Eukaryota</taxon>
        <taxon>Fungi</taxon>
        <taxon>Dikarya</taxon>
        <taxon>Basidiomycota</taxon>
        <taxon>Agaricomycotina</taxon>
        <taxon>Agaricomycetes</taxon>
        <taxon>Russulales</taxon>
        <taxon>Hericiaceae</taxon>
        <taxon>Hericium</taxon>
    </lineage>
</organism>
<evidence type="ECO:0000313" key="3">
    <source>
        <dbReference type="Proteomes" id="UP000298061"/>
    </source>
</evidence>
<reference evidence="2 3" key="1">
    <citation type="submission" date="2019-02" db="EMBL/GenBank/DDBJ databases">
        <title>Genome sequencing of the rare red list fungi Hericium alpestre (H. flagellum).</title>
        <authorList>
            <person name="Buettner E."/>
            <person name="Kellner H."/>
        </authorList>
    </citation>
    <scope>NUCLEOTIDE SEQUENCE [LARGE SCALE GENOMIC DNA]</scope>
    <source>
        <strain evidence="2 3">DSM 108284</strain>
    </source>
</reference>
<dbReference type="Proteomes" id="UP000298061">
    <property type="component" value="Unassembled WGS sequence"/>
</dbReference>
<evidence type="ECO:0000259" key="1">
    <source>
        <dbReference type="Pfam" id="PF12770"/>
    </source>
</evidence>
<gene>
    <name evidence="2" type="ORF">EWM64_g10733</name>
</gene>
<comment type="caution">
    <text evidence="2">The sequence shown here is derived from an EMBL/GenBank/DDBJ whole genome shotgun (WGS) entry which is preliminary data.</text>
</comment>
<evidence type="ECO:0000313" key="2">
    <source>
        <dbReference type="EMBL" id="TFY73278.1"/>
    </source>
</evidence>
<name>A0A4Y9ZHN7_9AGAM</name>
<feature type="domain" description="CHAT" evidence="1">
    <location>
        <begin position="4"/>
        <end position="168"/>
    </location>
</feature>
<dbReference type="Pfam" id="PF12770">
    <property type="entry name" value="CHAT"/>
    <property type="match status" value="1"/>
</dbReference>
<keyword evidence="3" id="KW-1185">Reference proteome</keyword>
<dbReference type="OrthoDB" id="9991317at2759"/>
<proteinExistence type="predicted"/>
<sequence>VEELAGEAATVAAVHAAMERSNWIHLACHAVQDPSDPLKSAFCLADGRLQLQDIIRKSHPHADFAFLSACQTSTGDQKLSDEAVHLAAGMQLAGYRSIVATMWSIGDEDGPLVADEVYAHLFCDGQPDSSRAAHALHHAVLKLQDTTKPDDRNDSWFLRWVPFIHIGA</sequence>
<feature type="non-terminal residue" evidence="2">
    <location>
        <position position="1"/>
    </location>
</feature>
<dbReference type="EMBL" id="SFCI01003069">
    <property type="protein sequence ID" value="TFY73278.1"/>
    <property type="molecule type" value="Genomic_DNA"/>
</dbReference>
<dbReference type="STRING" id="135208.A0A4Y9ZHN7"/>
<protein>
    <recommendedName>
        <fullName evidence="1">CHAT domain-containing protein</fullName>
    </recommendedName>
</protein>
<dbReference type="InterPro" id="IPR024983">
    <property type="entry name" value="CHAT_dom"/>
</dbReference>